<dbReference type="Proteomes" id="UP000692954">
    <property type="component" value="Unassembled WGS sequence"/>
</dbReference>
<sequence length="1342" mass="157702">MQVNQITLYSSTFERIELDLGELVQGENVEYSMNGIYDNFNIVQIMNPITSDYTTEDLTNLTFIDMHTMKNRFYHVESRALLLKKHTIYQIRYPSIKTVFYSTFQKCQFVRIIRENVILLVDGTKLWIARTNQEFNIDAQILDVEVENGFILVSTQNKVIILYYDYSLKDTGTIIDQSLLNNLLKTNGTYSFIQTKYALNDLLILDQKRGLISLKVKSINQFEFDQIYSSSQDAYYSSFCILKDTNTYQMAIAYNTNDLMVINKNAKYNQTWTLQDLSLIKIKMEFIGEYDRKQYLCLYNSTLLIIHQINPTIKIKTIIFDDPSIITFNVFKTQIYVVQQNQQQSFFISNGYLIMQFNNKANYEMQKLLLIATELNQCAVNINYIIYDYLDNKLYPKINLQHQIKQLINYPTDPQVPIFKEIGVSGSNIKAQIELQDESISLQLGYMEDIKIRGIVWSESNDQSNDSVYVDILEVEQNVYILVQSKKLKVILYQCSISNTYNEFNCQKVHQFYPNRILSKDSFQWVYENFLIFGYISKFSHTLELYKLNQSIVKSMFTISTSLKDDISEITSFTLSKTHVFVVQQRKQQIDIISLFTEQIIDTITTFDIPFFQFNPKSVQIQQNLLLITGEQNIYIGYFLNSFKLMDCIQFINSEQLAVGLTDETFFVAVDYGYKQEIREYSTKMQQINLLKIIPLFHYVLHKPFEILSKMNLIIIKAYTPVLQQTVLLIYQPQVELRDCLLTSAPLGWYAEKELNLGITAFHQSGLLIHAGSQNQIKNFYVAKDFQAIITSKFDSKYLHRKELKISYLTIDSPGKIEQVQNVIFLNLMTNIEAVQVSDKLYLESKNVQIPNNWFNGLVIDYKIECQQCNDQIVLTQKVHQISNVHHYDDILSECQLEENLSVILTKNSLIFLDQQHYVKYQRFYFILDQTYTPQNIWCKNDTILITGTTQMFWRSFIAFVIREDKAQFRLVDNPIIIRILRKITQIEILDYYNIILLDANEQDEQTSLCSWKMNYSPPNFLSFSKMSCVDKSKQPNFTVRSFITYQFGNIVRVFMNELNFGIYVQDFQYSNNMIQSLIKINDVIRISPKSSLESWIGEKVNEGITYYKILKCGDEANKNYQIFNIILLTNEIAHLKMIVRFEDELFKEILITQLIQRYSDFKVMYPSSIVKNYLALAYKKESTQQYTICLYRLDKIIDNDEKIGSILQFGGIEIQESFSQFFSLHYDDNGQLLLQLQLSNKNLSLYKVEEYATLTFFEEAREQQLVLIAHNLVQSSNMIVQLYNIEQSSSIKYWTLLIVLLIAIVILCLMFVVIYWKNRNKKQRQKQRQRMYLQQQSLILK</sequence>
<keyword evidence="3" id="KW-1185">Reference proteome</keyword>
<evidence type="ECO:0000313" key="2">
    <source>
        <dbReference type="EMBL" id="CAD8121118.1"/>
    </source>
</evidence>
<keyword evidence="1" id="KW-0812">Transmembrane</keyword>
<accession>A0A8S1QZU8</accession>
<evidence type="ECO:0000256" key="1">
    <source>
        <dbReference type="SAM" id="Phobius"/>
    </source>
</evidence>
<name>A0A8S1QZU8_9CILI</name>
<feature type="transmembrane region" description="Helical" evidence="1">
    <location>
        <begin position="1294"/>
        <end position="1317"/>
    </location>
</feature>
<comment type="caution">
    <text evidence="2">The sequence shown here is derived from an EMBL/GenBank/DDBJ whole genome shotgun (WGS) entry which is preliminary data.</text>
</comment>
<organism evidence="2 3">
    <name type="scientific">Paramecium sonneborni</name>
    <dbReference type="NCBI Taxonomy" id="65129"/>
    <lineage>
        <taxon>Eukaryota</taxon>
        <taxon>Sar</taxon>
        <taxon>Alveolata</taxon>
        <taxon>Ciliophora</taxon>
        <taxon>Intramacronucleata</taxon>
        <taxon>Oligohymenophorea</taxon>
        <taxon>Peniculida</taxon>
        <taxon>Parameciidae</taxon>
        <taxon>Paramecium</taxon>
    </lineage>
</organism>
<protein>
    <recommendedName>
        <fullName evidence="4">Transmembrane protein</fullName>
    </recommendedName>
</protein>
<proteinExistence type="predicted"/>
<dbReference type="OrthoDB" id="298195at2759"/>
<keyword evidence="1" id="KW-0472">Membrane</keyword>
<dbReference type="EMBL" id="CAJJDN010000130">
    <property type="protein sequence ID" value="CAD8121118.1"/>
    <property type="molecule type" value="Genomic_DNA"/>
</dbReference>
<reference evidence="2" key="1">
    <citation type="submission" date="2021-01" db="EMBL/GenBank/DDBJ databases">
        <authorList>
            <consortium name="Genoscope - CEA"/>
            <person name="William W."/>
        </authorList>
    </citation>
    <scope>NUCLEOTIDE SEQUENCE</scope>
</reference>
<evidence type="ECO:0008006" key="4">
    <source>
        <dbReference type="Google" id="ProtNLM"/>
    </source>
</evidence>
<keyword evidence="1" id="KW-1133">Transmembrane helix</keyword>
<evidence type="ECO:0000313" key="3">
    <source>
        <dbReference type="Proteomes" id="UP000692954"/>
    </source>
</evidence>
<gene>
    <name evidence="2" type="ORF">PSON_ATCC_30995.1.T1300046</name>
</gene>